<sequence>MRPVAQALPAGRPNRRLSARRARTALLAAVAAVVVALLVALIPHLSPVTESGGPADRAAPAPRTAAGGAALPGVADGVVTGSVGVSDDVPAVTGLDPDLRSALRRAATDAARSGVTVRVTSGWRSARYQEQLLEEAVARYGSKAEAARWVATADTSLHVSGEAVDIGHSDAIAWMSRHGDTYGLCRIYRNEPWHYELRPDAADDGCPTPYADPTHDPRMQP</sequence>
<dbReference type="SUPFAM" id="SSF55166">
    <property type="entry name" value="Hedgehog/DD-peptidase"/>
    <property type="match status" value="1"/>
</dbReference>
<dbReference type="GO" id="GO:0004180">
    <property type="term" value="F:carboxypeptidase activity"/>
    <property type="evidence" value="ECO:0007669"/>
    <property type="project" value="UniProtKB-KW"/>
</dbReference>
<keyword evidence="4" id="KW-0378">Hydrolase</keyword>
<dbReference type="AlphaFoldDB" id="A0A4R1HTG1"/>
<dbReference type="EMBL" id="SMFZ01000001">
    <property type="protein sequence ID" value="TCK24603.1"/>
    <property type="molecule type" value="Genomic_DNA"/>
</dbReference>
<reference evidence="4 5" key="1">
    <citation type="submission" date="2019-03" db="EMBL/GenBank/DDBJ databases">
        <title>Sequencing the genomes of 1000 actinobacteria strains.</title>
        <authorList>
            <person name="Klenk H.-P."/>
        </authorList>
    </citation>
    <scope>NUCLEOTIDE SEQUENCE [LARGE SCALE GENOMIC DNA]</scope>
    <source>
        <strain evidence="4 5">DSM 44969</strain>
    </source>
</reference>
<dbReference type="InterPro" id="IPR052179">
    <property type="entry name" value="DD-CPase-like"/>
</dbReference>
<keyword evidence="4" id="KW-0645">Protease</keyword>
<feature type="transmembrane region" description="Helical" evidence="2">
    <location>
        <begin position="25"/>
        <end position="45"/>
    </location>
</feature>
<protein>
    <submittedName>
        <fullName evidence="4">D-alanyl-D-alanine carboxypeptidase-like protein</fullName>
    </submittedName>
</protein>
<evidence type="ECO:0000256" key="2">
    <source>
        <dbReference type="SAM" id="Phobius"/>
    </source>
</evidence>
<keyword evidence="2" id="KW-1133">Transmembrane helix</keyword>
<evidence type="ECO:0000313" key="5">
    <source>
        <dbReference type="Proteomes" id="UP000295560"/>
    </source>
</evidence>
<proteinExistence type="predicted"/>
<evidence type="ECO:0000256" key="1">
    <source>
        <dbReference type="SAM" id="MobiDB-lite"/>
    </source>
</evidence>
<feature type="region of interest" description="Disordered" evidence="1">
    <location>
        <begin position="202"/>
        <end position="221"/>
    </location>
</feature>
<dbReference type="InterPro" id="IPR009045">
    <property type="entry name" value="Zn_M74/Hedgehog-like"/>
</dbReference>
<dbReference type="GO" id="GO:0006508">
    <property type="term" value="P:proteolysis"/>
    <property type="evidence" value="ECO:0007669"/>
    <property type="project" value="InterPro"/>
</dbReference>
<keyword evidence="2" id="KW-0472">Membrane</keyword>
<dbReference type="Pfam" id="PF02557">
    <property type="entry name" value="VanY"/>
    <property type="match status" value="1"/>
</dbReference>
<name>A0A4R1HTG1_PSEEN</name>
<keyword evidence="4" id="KW-0121">Carboxypeptidase</keyword>
<dbReference type="PANTHER" id="PTHR34385">
    <property type="entry name" value="D-ALANYL-D-ALANINE CARBOXYPEPTIDASE"/>
    <property type="match status" value="1"/>
</dbReference>
<dbReference type="Gene3D" id="3.30.1380.10">
    <property type="match status" value="1"/>
</dbReference>
<evidence type="ECO:0000259" key="3">
    <source>
        <dbReference type="Pfam" id="PF02557"/>
    </source>
</evidence>
<dbReference type="RefSeq" id="WP_243653219.1">
    <property type="nucleotide sequence ID" value="NZ_SMFZ01000001.1"/>
</dbReference>
<dbReference type="PANTHER" id="PTHR34385:SF1">
    <property type="entry name" value="PEPTIDOGLYCAN L-ALANYL-D-GLUTAMATE ENDOPEPTIDASE CWLK"/>
    <property type="match status" value="1"/>
</dbReference>
<dbReference type="Proteomes" id="UP000295560">
    <property type="component" value="Unassembled WGS sequence"/>
</dbReference>
<feature type="domain" description="D-alanyl-D-alanine carboxypeptidase-like core" evidence="3">
    <location>
        <begin position="95"/>
        <end position="195"/>
    </location>
</feature>
<evidence type="ECO:0000313" key="4">
    <source>
        <dbReference type="EMBL" id="TCK24603.1"/>
    </source>
</evidence>
<keyword evidence="5" id="KW-1185">Reference proteome</keyword>
<comment type="caution">
    <text evidence="4">The sequence shown here is derived from an EMBL/GenBank/DDBJ whole genome shotgun (WGS) entry which is preliminary data.</text>
</comment>
<accession>A0A4R1HTG1</accession>
<organism evidence="4 5">
    <name type="scientific">Pseudonocardia endophytica</name>
    <dbReference type="NCBI Taxonomy" id="401976"/>
    <lineage>
        <taxon>Bacteria</taxon>
        <taxon>Bacillati</taxon>
        <taxon>Actinomycetota</taxon>
        <taxon>Actinomycetes</taxon>
        <taxon>Pseudonocardiales</taxon>
        <taxon>Pseudonocardiaceae</taxon>
        <taxon>Pseudonocardia</taxon>
    </lineage>
</organism>
<dbReference type="CDD" id="cd14846">
    <property type="entry name" value="Peptidase_M15_like"/>
    <property type="match status" value="1"/>
</dbReference>
<gene>
    <name evidence="4" type="ORF">EV378_0377</name>
</gene>
<dbReference type="InterPro" id="IPR003709">
    <property type="entry name" value="VanY-like_core_dom"/>
</dbReference>
<keyword evidence="2" id="KW-0812">Transmembrane</keyword>